<accession>A0A511J646</accession>
<comment type="caution">
    <text evidence="2">The sequence shown here is derived from an EMBL/GenBank/DDBJ whole genome shotgun (WGS) entry which is preliminary data.</text>
</comment>
<sequence length="449" mass="45081">MTYDLRRSLRALEQDAPTVALDVHRIDARAAQRRRRRVGGTTVGAVAVVAAVALAVPHASWTTSAPPAQPAPTGVVPTGAPTCGDVMPATVADEDLVVSVFHDATPSWGVGAAVLLEGRGEAALDVAATPGAVYLVQDGRVVAVGSQPFGDGELAARGRSLTSVGIDPVDCGTGQLLPDGDYRVYAYQRAVASGMETEHVALGGGLPVRLADGQEDLGCGAPVAVPATVPESGAVDLTGVIVDDGTPGAVARLSASWQDVPGSTLVSARTTLAFTDADGAVVGYADPYVTTTTAGTSVELELPLAGLDCGGVALPAGDYGVVGLVTWYLTGAPAPEGPSASSVDLGRHAVPEPTGTCGEIVLGQGEQVPATAWACLDAATGTGATLVVTFPTTEGDPIVTTYRVGPDVDGLEITTDATQDRFGGPDAGISTETCPDTVTAAEPLGCRPA</sequence>
<gene>
    <name evidence="2" type="ORF">CCO02nite_01160</name>
</gene>
<dbReference type="AlphaFoldDB" id="A0A511J646"/>
<dbReference type="EMBL" id="BJWG01000001">
    <property type="protein sequence ID" value="GEL93458.1"/>
    <property type="molecule type" value="Genomic_DNA"/>
</dbReference>
<keyword evidence="1" id="KW-1133">Transmembrane helix</keyword>
<keyword evidence="3" id="KW-1185">Reference proteome</keyword>
<evidence type="ECO:0000313" key="3">
    <source>
        <dbReference type="Proteomes" id="UP000321720"/>
    </source>
</evidence>
<keyword evidence="1" id="KW-0812">Transmembrane</keyword>
<name>A0A511J646_9CELL</name>
<organism evidence="2 3">
    <name type="scientific">Cellulomonas composti</name>
    <dbReference type="NCBI Taxonomy" id="266130"/>
    <lineage>
        <taxon>Bacteria</taxon>
        <taxon>Bacillati</taxon>
        <taxon>Actinomycetota</taxon>
        <taxon>Actinomycetes</taxon>
        <taxon>Micrococcales</taxon>
        <taxon>Cellulomonadaceae</taxon>
        <taxon>Cellulomonas</taxon>
    </lineage>
</organism>
<feature type="transmembrane region" description="Helical" evidence="1">
    <location>
        <begin position="38"/>
        <end position="61"/>
    </location>
</feature>
<dbReference type="Proteomes" id="UP000321720">
    <property type="component" value="Unassembled WGS sequence"/>
</dbReference>
<proteinExistence type="predicted"/>
<dbReference type="OrthoDB" id="4227064at2"/>
<reference evidence="2 3" key="1">
    <citation type="submission" date="2019-07" db="EMBL/GenBank/DDBJ databases">
        <title>Whole genome shotgun sequence of Cellulomonas composti NBRC 100758.</title>
        <authorList>
            <person name="Hosoyama A."/>
            <person name="Uohara A."/>
            <person name="Ohji S."/>
            <person name="Ichikawa N."/>
        </authorList>
    </citation>
    <scope>NUCLEOTIDE SEQUENCE [LARGE SCALE GENOMIC DNA]</scope>
    <source>
        <strain evidence="2 3">NBRC 100758</strain>
    </source>
</reference>
<keyword evidence="1" id="KW-0472">Membrane</keyword>
<evidence type="ECO:0000313" key="2">
    <source>
        <dbReference type="EMBL" id="GEL93458.1"/>
    </source>
</evidence>
<dbReference type="RefSeq" id="WP_146841031.1">
    <property type="nucleotide sequence ID" value="NZ_BJWG01000001.1"/>
</dbReference>
<evidence type="ECO:0000256" key="1">
    <source>
        <dbReference type="SAM" id="Phobius"/>
    </source>
</evidence>
<protein>
    <submittedName>
        <fullName evidence="2">Uncharacterized protein</fullName>
    </submittedName>
</protein>